<dbReference type="PIRSF" id="PIRSF037181">
    <property type="entry name" value="DGC"/>
    <property type="match status" value="1"/>
</dbReference>
<sequence length="134" mass="14505">MENSPRSRKPIIYTCSGCSSAAQLANQVAVRIDRAGLAEMSCIAGVGGDVPSLLKLALSGRPIIALDGCPLACVQNTLRRHGIAPDQHHQLQIYGVRKHKHQDFDPEQAEAVLYRVRRDLRLMAEAPQGEAAAP</sequence>
<keyword evidence="2" id="KW-1185">Reference proteome</keyword>
<gene>
    <name evidence="1" type="ORF">SRAA_0049</name>
</gene>
<dbReference type="EMBL" id="AP014568">
    <property type="protein sequence ID" value="BAO79903.1"/>
    <property type="molecule type" value="Genomic_DNA"/>
</dbReference>
<dbReference type="OrthoDB" id="2111735at2"/>
<evidence type="ECO:0000313" key="2">
    <source>
        <dbReference type="Proteomes" id="UP000067461"/>
    </source>
</evidence>
<name>A0A060NKF5_9BURK</name>
<accession>A0A060NKF5</accession>
<dbReference type="RefSeq" id="WP_045530187.1">
    <property type="nucleotide sequence ID" value="NZ_AP014568.1"/>
</dbReference>
<dbReference type="Proteomes" id="UP000067461">
    <property type="component" value="Chromosome"/>
</dbReference>
<dbReference type="Pfam" id="PF08859">
    <property type="entry name" value="DGC"/>
    <property type="match status" value="1"/>
</dbReference>
<dbReference type="InterPro" id="IPR014958">
    <property type="entry name" value="DGC"/>
</dbReference>
<proteinExistence type="predicted"/>
<organism evidence="1 2">
    <name type="scientific">Serpentinimonas raichei</name>
    <dbReference type="NCBI Taxonomy" id="1458425"/>
    <lineage>
        <taxon>Bacteria</taxon>
        <taxon>Pseudomonadati</taxon>
        <taxon>Pseudomonadota</taxon>
        <taxon>Betaproteobacteria</taxon>
        <taxon>Burkholderiales</taxon>
        <taxon>Comamonadaceae</taxon>
        <taxon>Serpentinimonas</taxon>
    </lineage>
</organism>
<dbReference type="STRING" id="1458425.SRAA_0049"/>
<dbReference type="KEGG" id="cbaa:SRAA_0049"/>
<protein>
    <submittedName>
        <fullName evidence="1">Uncharacterized conserved protein</fullName>
    </submittedName>
</protein>
<dbReference type="AlphaFoldDB" id="A0A060NKF5"/>
<reference evidence="1 2" key="1">
    <citation type="journal article" date="2014" name="Nat. Commun.">
        <title>Physiological and genomic features of highly alkaliphilic hydrogen-utilizing Betaproteobacteria from a continental serpentinizing site.</title>
        <authorList>
            <person name="Suzuki S."/>
            <person name="Kuenen J.G."/>
            <person name="Schipper K."/>
            <person name="van der Velde S."/>
            <person name="Ishii S."/>
            <person name="Wu A."/>
            <person name="Sorokin D.Y."/>
            <person name="Tenney A."/>
            <person name="Meng X.Y."/>
            <person name="Morrill P.L."/>
            <person name="Kamagata Y."/>
            <person name="Muyzer G."/>
            <person name="Nealson K.H."/>
        </authorList>
    </citation>
    <scope>NUCLEOTIDE SEQUENCE [LARGE SCALE GENOMIC DNA]</scope>
    <source>
        <strain evidence="1 2">A1</strain>
    </source>
</reference>
<evidence type="ECO:0000313" key="1">
    <source>
        <dbReference type="EMBL" id="BAO79903.1"/>
    </source>
</evidence>
<dbReference type="HOGENOM" id="CLU_143943_1_0_4"/>